<proteinExistence type="predicted"/>
<reference evidence="1" key="1">
    <citation type="submission" date="2014-11" db="EMBL/GenBank/DDBJ databases">
        <authorList>
            <person name="Amaro Gonzalez C."/>
        </authorList>
    </citation>
    <scope>NUCLEOTIDE SEQUENCE</scope>
</reference>
<dbReference type="AlphaFoldDB" id="A0A0E9S9A0"/>
<protein>
    <submittedName>
        <fullName evidence="1">Uncharacterized protein</fullName>
    </submittedName>
</protein>
<reference evidence="1" key="2">
    <citation type="journal article" date="2015" name="Fish Shellfish Immunol.">
        <title>Early steps in the European eel (Anguilla anguilla)-Vibrio vulnificus interaction in the gills: Role of the RtxA13 toxin.</title>
        <authorList>
            <person name="Callol A."/>
            <person name="Pajuelo D."/>
            <person name="Ebbesson L."/>
            <person name="Teles M."/>
            <person name="MacKenzie S."/>
            <person name="Amaro C."/>
        </authorList>
    </citation>
    <scope>NUCLEOTIDE SEQUENCE</scope>
</reference>
<name>A0A0E9S9A0_ANGAN</name>
<dbReference type="EMBL" id="GBXM01070593">
    <property type="protein sequence ID" value="JAH37984.1"/>
    <property type="molecule type" value="Transcribed_RNA"/>
</dbReference>
<evidence type="ECO:0000313" key="1">
    <source>
        <dbReference type="EMBL" id="JAH37984.1"/>
    </source>
</evidence>
<sequence length="37" mass="4332">MTVPQVHVLHSFQQNQCTVKKGQKVKKMLNCKNKKHI</sequence>
<organism evidence="1">
    <name type="scientific">Anguilla anguilla</name>
    <name type="common">European freshwater eel</name>
    <name type="synonym">Muraena anguilla</name>
    <dbReference type="NCBI Taxonomy" id="7936"/>
    <lineage>
        <taxon>Eukaryota</taxon>
        <taxon>Metazoa</taxon>
        <taxon>Chordata</taxon>
        <taxon>Craniata</taxon>
        <taxon>Vertebrata</taxon>
        <taxon>Euteleostomi</taxon>
        <taxon>Actinopterygii</taxon>
        <taxon>Neopterygii</taxon>
        <taxon>Teleostei</taxon>
        <taxon>Anguilliformes</taxon>
        <taxon>Anguillidae</taxon>
        <taxon>Anguilla</taxon>
    </lineage>
</organism>
<accession>A0A0E9S9A0</accession>